<feature type="transmembrane region" description="Helical" evidence="6">
    <location>
        <begin position="185"/>
        <end position="205"/>
    </location>
</feature>
<feature type="transmembrane region" description="Helical" evidence="6">
    <location>
        <begin position="149"/>
        <end position="173"/>
    </location>
</feature>
<accession>A0A291G9T9</accession>
<organism evidence="7 8">
    <name type="scientific">Celeribacter ethanolicus</name>
    <dbReference type="NCBI Taxonomy" id="1758178"/>
    <lineage>
        <taxon>Bacteria</taxon>
        <taxon>Pseudomonadati</taxon>
        <taxon>Pseudomonadota</taxon>
        <taxon>Alphaproteobacteria</taxon>
        <taxon>Rhodobacterales</taxon>
        <taxon>Roseobacteraceae</taxon>
        <taxon>Celeribacter</taxon>
    </lineage>
</organism>
<evidence type="ECO:0000256" key="1">
    <source>
        <dbReference type="ARBA" id="ARBA00004651"/>
    </source>
</evidence>
<dbReference type="PANTHER" id="PTHR30086">
    <property type="entry name" value="ARGININE EXPORTER PROTEIN ARGO"/>
    <property type="match status" value="1"/>
</dbReference>
<evidence type="ECO:0000256" key="3">
    <source>
        <dbReference type="ARBA" id="ARBA00022692"/>
    </source>
</evidence>
<evidence type="ECO:0000256" key="5">
    <source>
        <dbReference type="ARBA" id="ARBA00023136"/>
    </source>
</evidence>
<feature type="transmembrane region" description="Helical" evidence="6">
    <location>
        <begin position="40"/>
        <end position="65"/>
    </location>
</feature>
<keyword evidence="2" id="KW-1003">Cell membrane</keyword>
<dbReference type="GO" id="GO:0005886">
    <property type="term" value="C:plasma membrane"/>
    <property type="evidence" value="ECO:0007669"/>
    <property type="project" value="UniProtKB-SubCell"/>
</dbReference>
<dbReference type="Pfam" id="PF01810">
    <property type="entry name" value="LysE"/>
    <property type="match status" value="1"/>
</dbReference>
<evidence type="ECO:0000313" key="8">
    <source>
        <dbReference type="Proteomes" id="UP000217935"/>
    </source>
</evidence>
<keyword evidence="3 6" id="KW-0812">Transmembrane</keyword>
<reference evidence="7 8" key="1">
    <citation type="submission" date="2017-06" db="EMBL/GenBank/DDBJ databases">
        <title>Celeribacter sp. TSPH2 complete genome sequence.</title>
        <authorList>
            <person name="Woo J.-H."/>
            <person name="Kim H.-S."/>
        </authorList>
    </citation>
    <scope>NUCLEOTIDE SEQUENCE [LARGE SCALE GENOMIC DNA]</scope>
    <source>
        <strain evidence="7 8">TSPH2</strain>
    </source>
</reference>
<protein>
    <submittedName>
        <fullName evidence="7">Lysine transporter LysE</fullName>
    </submittedName>
</protein>
<dbReference type="InterPro" id="IPR001123">
    <property type="entry name" value="LeuE-type"/>
</dbReference>
<name>A0A291G9T9_9RHOB</name>
<dbReference type="AlphaFoldDB" id="A0A291G9T9"/>
<dbReference type="RefSeq" id="WP_096805006.1">
    <property type="nucleotide sequence ID" value="NZ_CP022196.1"/>
</dbReference>
<evidence type="ECO:0000256" key="4">
    <source>
        <dbReference type="ARBA" id="ARBA00022989"/>
    </source>
</evidence>
<comment type="subcellular location">
    <subcellularLocation>
        <location evidence="1">Cell membrane</location>
        <topology evidence="1">Multi-pass membrane protein</topology>
    </subcellularLocation>
</comment>
<dbReference type="OrthoDB" id="9804822at2"/>
<evidence type="ECO:0000313" key="7">
    <source>
        <dbReference type="EMBL" id="ATG46824.1"/>
    </source>
</evidence>
<dbReference type="GO" id="GO:0015171">
    <property type="term" value="F:amino acid transmembrane transporter activity"/>
    <property type="evidence" value="ECO:0007669"/>
    <property type="project" value="TreeGrafter"/>
</dbReference>
<proteinExistence type="predicted"/>
<gene>
    <name evidence="7" type="ORF">CEW89_04160</name>
</gene>
<dbReference type="PANTHER" id="PTHR30086:SF20">
    <property type="entry name" value="ARGININE EXPORTER PROTEIN ARGO-RELATED"/>
    <property type="match status" value="1"/>
</dbReference>
<evidence type="ECO:0000256" key="6">
    <source>
        <dbReference type="SAM" id="Phobius"/>
    </source>
</evidence>
<dbReference type="Proteomes" id="UP000217935">
    <property type="component" value="Chromosome"/>
</dbReference>
<feature type="transmembrane region" description="Helical" evidence="6">
    <location>
        <begin position="116"/>
        <end position="137"/>
    </location>
</feature>
<keyword evidence="5 6" id="KW-0472">Membrane</keyword>
<feature type="transmembrane region" description="Helical" evidence="6">
    <location>
        <begin position="71"/>
        <end position="88"/>
    </location>
</feature>
<feature type="transmembrane region" description="Helical" evidence="6">
    <location>
        <begin position="6"/>
        <end position="28"/>
    </location>
</feature>
<dbReference type="KEGG" id="ceh:CEW89_04160"/>
<keyword evidence="8" id="KW-1185">Reference proteome</keyword>
<dbReference type="EMBL" id="CP022196">
    <property type="protein sequence ID" value="ATG46824.1"/>
    <property type="molecule type" value="Genomic_DNA"/>
</dbReference>
<sequence>MNFTLLFAYLTSIVLLIATPGPVVALVLTTAAKRGRRQAILTVLGTNWASLVLIGTAALVISGLLTIDARVLTWVSLIGCLFIAWMAIQALHHTSPPPEAQPTEQLQLARRGASSLLHGFLAGISNPKDILFFVAFFPQFVGITNRHEISLIILTLLWILFDFAILVSYAAAIHTSAFRRHAHQIAQVSAVFLLCVAIAGGAYSANDLLFATHRNTLSGEP</sequence>
<evidence type="ECO:0000256" key="2">
    <source>
        <dbReference type="ARBA" id="ARBA00022475"/>
    </source>
</evidence>
<keyword evidence="4 6" id="KW-1133">Transmembrane helix</keyword>
<dbReference type="STRING" id="1758178.GCA_001550095_02823"/>